<proteinExistence type="predicted"/>
<organism evidence="1 2">
    <name type="scientific">Peronosclerospora sorghi</name>
    <dbReference type="NCBI Taxonomy" id="230839"/>
    <lineage>
        <taxon>Eukaryota</taxon>
        <taxon>Sar</taxon>
        <taxon>Stramenopiles</taxon>
        <taxon>Oomycota</taxon>
        <taxon>Peronosporomycetes</taxon>
        <taxon>Peronosporales</taxon>
        <taxon>Peronosporaceae</taxon>
        <taxon>Peronosclerospora</taxon>
    </lineage>
</organism>
<protein>
    <submittedName>
        <fullName evidence="1">Uncharacterized protein</fullName>
    </submittedName>
</protein>
<gene>
    <name evidence="1" type="ORF">PsorP6_006144</name>
</gene>
<name>A0ACC0W1L4_9STRA</name>
<comment type="caution">
    <text evidence="1">The sequence shown here is derived from an EMBL/GenBank/DDBJ whole genome shotgun (WGS) entry which is preliminary data.</text>
</comment>
<evidence type="ECO:0000313" key="1">
    <source>
        <dbReference type="EMBL" id="KAI9912644.1"/>
    </source>
</evidence>
<reference evidence="1 2" key="1">
    <citation type="journal article" date="2022" name="bioRxiv">
        <title>The genome of the oomycete Peronosclerospora sorghi, a cosmopolitan pathogen of maize and sorghum, is inflated with dispersed pseudogenes.</title>
        <authorList>
            <person name="Fletcher K."/>
            <person name="Martin F."/>
            <person name="Isakeit T."/>
            <person name="Cavanaugh K."/>
            <person name="Magill C."/>
            <person name="Michelmore R."/>
        </authorList>
    </citation>
    <scope>NUCLEOTIDE SEQUENCE [LARGE SCALE GENOMIC DNA]</scope>
    <source>
        <strain evidence="1">P6</strain>
    </source>
</reference>
<sequence length="236" mass="26503">MTLHDTRRESVIASQILSHAPLRVAIGSQLRHSTRRQSLCIVNLPTLCTNILSNASRMRLSRQPGLVQRTWRIVEASYAAHRETLPDEINARRQLRSRPSHSTRIILRTIPYAESGDGDGCLQAGGLQGQTGPQVQVTFLSTRCGICGSITSDSCFKLLLLSTECKNGDLRTKMPCYLKRAGRSVAGVEYILCNRISRTLRLREYCLDLLYRGRALETLIMQYAIIDNNIVVQFDL</sequence>
<dbReference type="EMBL" id="CM047583">
    <property type="protein sequence ID" value="KAI9912644.1"/>
    <property type="molecule type" value="Genomic_DNA"/>
</dbReference>
<accession>A0ACC0W1L4</accession>
<keyword evidence="2" id="KW-1185">Reference proteome</keyword>
<dbReference type="Proteomes" id="UP001163321">
    <property type="component" value="Chromosome 4"/>
</dbReference>
<evidence type="ECO:0000313" key="2">
    <source>
        <dbReference type="Proteomes" id="UP001163321"/>
    </source>
</evidence>